<dbReference type="EMBL" id="LR778114">
    <property type="protein sequence ID" value="CAB1129055.1"/>
    <property type="molecule type" value="Genomic_DNA"/>
</dbReference>
<evidence type="ECO:0000313" key="3">
    <source>
        <dbReference type="EMBL" id="CAB1129055.1"/>
    </source>
</evidence>
<protein>
    <recommendedName>
        <fullName evidence="2">CoA-binding domain-containing protein</fullName>
    </recommendedName>
</protein>
<feature type="compositionally biased region" description="Gly residues" evidence="1">
    <location>
        <begin position="144"/>
        <end position="161"/>
    </location>
</feature>
<dbReference type="PANTHER" id="PTHR33303:SF2">
    <property type="entry name" value="COA-BINDING DOMAIN-CONTAINING PROTEIN"/>
    <property type="match status" value="1"/>
</dbReference>
<dbReference type="InterPro" id="IPR036291">
    <property type="entry name" value="NAD(P)-bd_dom_sf"/>
</dbReference>
<name>A0A6F8ZGD7_9FIRM</name>
<evidence type="ECO:0000256" key="1">
    <source>
        <dbReference type="SAM" id="MobiDB-lite"/>
    </source>
</evidence>
<keyword evidence="4" id="KW-1185">Reference proteome</keyword>
<dbReference type="InterPro" id="IPR003781">
    <property type="entry name" value="CoA-bd"/>
</dbReference>
<dbReference type="SUPFAM" id="SSF51735">
    <property type="entry name" value="NAD(P)-binding Rossmann-fold domains"/>
    <property type="match status" value="1"/>
</dbReference>
<accession>A0A6F8ZGD7</accession>
<sequence>MVYASRADTIERALAESRVIAVVGLSPKPERDSHRVAAYLQQQGYRIIPVYPRGQEILGERVYPSLEAIPPDIRVDLVDVFRRGPDTPPVAEAAVRRGARFLWLQLGIRCERSRELAEAAGLEVVMDACMMIEHRLRNPAGRGEISGGTGEPGTGPGAGPD</sequence>
<evidence type="ECO:0000259" key="2">
    <source>
        <dbReference type="SMART" id="SM00881"/>
    </source>
</evidence>
<dbReference type="SMART" id="SM00881">
    <property type="entry name" value="CoA_binding"/>
    <property type="match status" value="1"/>
</dbReference>
<dbReference type="Pfam" id="PF13380">
    <property type="entry name" value="CoA_binding_2"/>
    <property type="match status" value="1"/>
</dbReference>
<organism evidence="3 4">
    <name type="scientific">Candidatus Hydrogenisulfobacillus filiaventi</name>
    <dbReference type="NCBI Taxonomy" id="2707344"/>
    <lineage>
        <taxon>Bacteria</taxon>
        <taxon>Bacillati</taxon>
        <taxon>Bacillota</taxon>
        <taxon>Clostridia</taxon>
        <taxon>Eubacteriales</taxon>
        <taxon>Clostridiales Family XVII. Incertae Sedis</taxon>
        <taxon>Candidatus Hydrogenisulfobacillus</taxon>
    </lineage>
</organism>
<dbReference type="KEGG" id="hfv:R50_1554"/>
<evidence type="ECO:0000313" key="4">
    <source>
        <dbReference type="Proteomes" id="UP000503399"/>
    </source>
</evidence>
<feature type="domain" description="CoA-binding" evidence="2">
    <location>
        <begin position="14"/>
        <end position="108"/>
    </location>
</feature>
<reference evidence="3 4" key="1">
    <citation type="submission" date="2020-02" db="EMBL/GenBank/DDBJ databases">
        <authorList>
            <person name="Hogendoorn C."/>
        </authorList>
    </citation>
    <scope>NUCLEOTIDE SEQUENCE [LARGE SCALE GENOMIC DNA]</scope>
    <source>
        <strain evidence="3">R501</strain>
    </source>
</reference>
<gene>
    <name evidence="3" type="ORF">R50_1554</name>
</gene>
<proteinExistence type="predicted"/>
<dbReference type="Proteomes" id="UP000503399">
    <property type="component" value="Chromosome"/>
</dbReference>
<dbReference type="PANTHER" id="PTHR33303">
    <property type="entry name" value="CYTOPLASMIC PROTEIN-RELATED"/>
    <property type="match status" value="1"/>
</dbReference>
<dbReference type="Gene3D" id="3.40.50.720">
    <property type="entry name" value="NAD(P)-binding Rossmann-like Domain"/>
    <property type="match status" value="1"/>
</dbReference>
<feature type="region of interest" description="Disordered" evidence="1">
    <location>
        <begin position="140"/>
        <end position="161"/>
    </location>
</feature>
<dbReference type="AlphaFoldDB" id="A0A6F8ZGD7"/>